<dbReference type="PANTHER" id="PTHR31315">
    <property type="entry name" value="PROTEIN SIP5"/>
    <property type="match status" value="1"/>
</dbReference>
<dbReference type="InterPro" id="IPR001841">
    <property type="entry name" value="Znf_RING"/>
</dbReference>
<dbReference type="PANTHER" id="PTHR31315:SF1">
    <property type="entry name" value="PROTEIN SIP5"/>
    <property type="match status" value="1"/>
</dbReference>
<sequence>MGCCVSRSEEVASSLHPVAEKVAWNLFAPNVEGQDEKSGKHPEECPICMMYFPALNSHACCGQKICTKCLRKVRSLGSYRKEWVCPFCMFRGPKVTYNGPLSEEELRRQSEERRKTNEALARAKEKESFDISYRNIEEASLDAARYVDDGGVENEADSENLGQQGSEREDSLRARDSEFGDIASAVEAFEAYLRSATDDTRFGHTLGHLSPDGHLLEQLLVEQAIRQSLGVPAS</sequence>
<keyword evidence="1" id="KW-0863">Zinc-finger</keyword>
<accession>A0A7S0BCT5</accession>
<keyword evidence="1" id="KW-0479">Metal-binding</keyword>
<dbReference type="AlphaFoldDB" id="A0A7S0BCT5"/>
<evidence type="ECO:0000313" key="4">
    <source>
        <dbReference type="EMBL" id="CAD8389299.1"/>
    </source>
</evidence>
<evidence type="ECO:0000259" key="3">
    <source>
        <dbReference type="PROSITE" id="PS50089"/>
    </source>
</evidence>
<feature type="region of interest" description="Disordered" evidence="2">
    <location>
        <begin position="152"/>
        <end position="173"/>
    </location>
</feature>
<keyword evidence="1" id="KW-0862">Zinc</keyword>
<evidence type="ECO:0000256" key="1">
    <source>
        <dbReference type="PROSITE-ProRule" id="PRU00175"/>
    </source>
</evidence>
<dbReference type="PROSITE" id="PS50089">
    <property type="entry name" value="ZF_RING_2"/>
    <property type="match status" value="1"/>
</dbReference>
<feature type="domain" description="RING-type" evidence="3">
    <location>
        <begin position="45"/>
        <end position="88"/>
    </location>
</feature>
<dbReference type="InterPro" id="IPR039301">
    <property type="entry name" value="Sip5/DA2"/>
</dbReference>
<reference evidence="4" key="1">
    <citation type="submission" date="2021-01" db="EMBL/GenBank/DDBJ databases">
        <authorList>
            <person name="Corre E."/>
            <person name="Pelletier E."/>
            <person name="Niang G."/>
            <person name="Scheremetjew M."/>
            <person name="Finn R."/>
            <person name="Kale V."/>
            <person name="Holt S."/>
            <person name="Cochrane G."/>
            <person name="Meng A."/>
            <person name="Brown T."/>
            <person name="Cohen L."/>
        </authorList>
    </citation>
    <scope>NUCLEOTIDE SEQUENCE</scope>
    <source>
        <strain evidence="4">UTEX LB 2760</strain>
    </source>
</reference>
<dbReference type="InterPro" id="IPR013083">
    <property type="entry name" value="Znf_RING/FYVE/PHD"/>
</dbReference>
<dbReference type="EMBL" id="HBEK01000140">
    <property type="protein sequence ID" value="CAD8389299.1"/>
    <property type="molecule type" value="Transcribed_RNA"/>
</dbReference>
<evidence type="ECO:0000256" key="2">
    <source>
        <dbReference type="SAM" id="MobiDB-lite"/>
    </source>
</evidence>
<dbReference type="Gene3D" id="3.30.40.10">
    <property type="entry name" value="Zinc/RING finger domain, C3HC4 (zinc finger)"/>
    <property type="match status" value="1"/>
</dbReference>
<dbReference type="GO" id="GO:0008270">
    <property type="term" value="F:zinc ion binding"/>
    <property type="evidence" value="ECO:0007669"/>
    <property type="project" value="UniProtKB-KW"/>
</dbReference>
<protein>
    <recommendedName>
        <fullName evidence="3">RING-type domain-containing protein</fullName>
    </recommendedName>
</protein>
<proteinExistence type="predicted"/>
<dbReference type="SUPFAM" id="SSF57850">
    <property type="entry name" value="RING/U-box"/>
    <property type="match status" value="1"/>
</dbReference>
<organism evidence="4">
    <name type="scientific">Rhodosorus marinus</name>
    <dbReference type="NCBI Taxonomy" id="101924"/>
    <lineage>
        <taxon>Eukaryota</taxon>
        <taxon>Rhodophyta</taxon>
        <taxon>Stylonematophyceae</taxon>
        <taxon>Stylonematales</taxon>
        <taxon>Stylonemataceae</taxon>
        <taxon>Rhodosorus</taxon>
    </lineage>
</organism>
<name>A0A7S0BCT5_9RHOD</name>
<gene>
    <name evidence="4" type="ORF">RMAR0315_LOCUS73</name>
</gene>
<dbReference type="GO" id="GO:0005737">
    <property type="term" value="C:cytoplasm"/>
    <property type="evidence" value="ECO:0007669"/>
    <property type="project" value="TreeGrafter"/>
</dbReference>